<dbReference type="RefSeq" id="WP_259626357.1">
    <property type="nucleotide sequence ID" value="NZ_JANYMP010000015.1"/>
</dbReference>
<name>A0A9X3A463_9PSEU</name>
<comment type="pathway">
    <text evidence="3">Purine metabolism; AMP biosynthesis via de novo pathway; AMP from IMP: step 2/2.</text>
</comment>
<comment type="catalytic activity">
    <reaction evidence="3">
        <text>(2S)-2-[5-amino-1-(5-phospho-beta-D-ribosyl)imidazole-4-carboxamido]succinate = 5-amino-1-(5-phospho-beta-D-ribosyl)imidazole-4-carboxamide + fumarate</text>
        <dbReference type="Rhea" id="RHEA:23920"/>
        <dbReference type="ChEBI" id="CHEBI:29806"/>
        <dbReference type="ChEBI" id="CHEBI:58443"/>
        <dbReference type="ChEBI" id="CHEBI:58475"/>
        <dbReference type="EC" id="4.3.2.2"/>
    </reaction>
</comment>
<dbReference type="Proteomes" id="UP001141259">
    <property type="component" value="Unassembled WGS sequence"/>
</dbReference>
<evidence type="ECO:0000256" key="1">
    <source>
        <dbReference type="ARBA" id="ARBA00023239"/>
    </source>
</evidence>
<dbReference type="GO" id="GO:0044208">
    <property type="term" value="P:'de novo' AMP biosynthetic process"/>
    <property type="evidence" value="ECO:0007669"/>
    <property type="project" value="TreeGrafter"/>
</dbReference>
<reference evidence="5" key="1">
    <citation type="submission" date="2022-08" db="EMBL/GenBank/DDBJ databases">
        <authorList>
            <person name="Tistechok S."/>
            <person name="Samborskyy M."/>
            <person name="Roman I."/>
        </authorList>
    </citation>
    <scope>NUCLEOTIDE SEQUENCE</scope>
    <source>
        <strain evidence="5">DSM 103496</strain>
    </source>
</reference>
<dbReference type="InterPro" id="IPR022761">
    <property type="entry name" value="Fumarate_lyase_N"/>
</dbReference>
<dbReference type="GO" id="GO:0005829">
    <property type="term" value="C:cytosol"/>
    <property type="evidence" value="ECO:0007669"/>
    <property type="project" value="TreeGrafter"/>
</dbReference>
<dbReference type="AlphaFoldDB" id="A0A9X3A463"/>
<feature type="domain" description="Adenylosuccinate lyase C-terminal" evidence="4">
    <location>
        <begin position="368"/>
        <end position="453"/>
    </location>
</feature>
<organism evidence="5 6">
    <name type="scientific">Umezawaea endophytica</name>
    <dbReference type="NCBI Taxonomy" id="1654476"/>
    <lineage>
        <taxon>Bacteria</taxon>
        <taxon>Bacillati</taxon>
        <taxon>Actinomycetota</taxon>
        <taxon>Actinomycetes</taxon>
        <taxon>Pseudonocardiales</taxon>
        <taxon>Pseudonocardiaceae</taxon>
        <taxon>Umezawaea</taxon>
    </lineage>
</organism>
<keyword evidence="1 3" id="KW-0456">Lyase</keyword>
<evidence type="ECO:0000313" key="5">
    <source>
        <dbReference type="EMBL" id="MCS7480868.1"/>
    </source>
</evidence>
<dbReference type="EC" id="4.3.2.2" evidence="2 3"/>
<dbReference type="PANTHER" id="PTHR43172">
    <property type="entry name" value="ADENYLOSUCCINATE LYASE"/>
    <property type="match status" value="1"/>
</dbReference>
<evidence type="ECO:0000259" key="4">
    <source>
        <dbReference type="SMART" id="SM00998"/>
    </source>
</evidence>
<dbReference type="PANTHER" id="PTHR43172:SF1">
    <property type="entry name" value="ADENYLOSUCCINATE LYASE"/>
    <property type="match status" value="1"/>
</dbReference>
<comment type="pathway">
    <text evidence="3">Purine metabolism; IMP biosynthesis via de novo pathway; 5-amino-1-(5-phospho-D-ribosyl)imidazole-4-carboxamide from 5-amino-1-(5-phospho-D-ribosyl)imidazole-4-carboxylate: step 2/2.</text>
</comment>
<dbReference type="InterPro" id="IPR000362">
    <property type="entry name" value="Fumarate_lyase_fam"/>
</dbReference>
<dbReference type="PRINTS" id="PR00149">
    <property type="entry name" value="FUMRATELYASE"/>
</dbReference>
<sequence>MSKPRISNVLAGRYASAELVTLWSAEHKIVLERRLWLAVLRAQAALGIAVPEGAVADYERVVEQVDLASIAARERVTRHDVKARIEEFNALAGHEHVHKGMTSRDLTENVEQLQVLRSLEHVRGRAASVLARLARLAAEHTDLVIAGRSHNVAAQATTLGKRFATTADEVLVAFTRLDELIARYPLRGIKGPVGTAQDMLDLLGGDPAKLVELERTVAGHLGFEKVLTSVGQVYPRSLDFDVVSSLVQLAAGPSSLAKTIRLMAGHELVTEGFKPGQVGSSAMPHKMNTRSCERVNGFAVILRGYLSMVGELSGDQWNEGDVSCSVVRRVALPDAFFALDGLLETLLTVLDEFGAYPAVVARELDRYLPFLATTKVLMGAIRAGVGRETAHEVIKENAVAVALAMREQGSENDLLDRLAADDRLPLDRAALDELLADRLSFTGVAAQQVESVVGQVEDVLTKFPTAAGYVPEPIL</sequence>
<dbReference type="InterPro" id="IPR019468">
    <property type="entry name" value="AdenyloSucc_lyase_C"/>
</dbReference>
<accession>A0A9X3A463</accession>
<comment type="caution">
    <text evidence="5">The sequence shown here is derived from an EMBL/GenBank/DDBJ whole genome shotgun (WGS) entry which is preliminary data.</text>
</comment>
<dbReference type="Gene3D" id="1.10.40.30">
    <property type="entry name" value="Fumarase/aspartase (C-terminal domain)"/>
    <property type="match status" value="1"/>
</dbReference>
<dbReference type="Gene3D" id="1.20.200.10">
    <property type="entry name" value="Fumarase/aspartase (Central domain)"/>
    <property type="match status" value="1"/>
</dbReference>
<dbReference type="SUPFAM" id="SSF48557">
    <property type="entry name" value="L-aspartase-like"/>
    <property type="match status" value="1"/>
</dbReference>
<keyword evidence="6" id="KW-1185">Reference proteome</keyword>
<evidence type="ECO:0000256" key="2">
    <source>
        <dbReference type="NCBIfam" id="TIGR00928"/>
    </source>
</evidence>
<dbReference type="InterPro" id="IPR004769">
    <property type="entry name" value="Pur_lyase"/>
</dbReference>
<dbReference type="GO" id="GO:0004018">
    <property type="term" value="F:N6-(1,2-dicarboxyethyl)AMP AMP-lyase (fumarate-forming) activity"/>
    <property type="evidence" value="ECO:0007669"/>
    <property type="project" value="UniProtKB-UniRule"/>
</dbReference>
<gene>
    <name evidence="5" type="primary">purB</name>
    <name evidence="5" type="ORF">NZH93_28760</name>
</gene>
<dbReference type="FunFam" id="1.10.40.30:FF:000006">
    <property type="entry name" value="Adenylosuccinate lyase"/>
    <property type="match status" value="1"/>
</dbReference>
<dbReference type="SMART" id="SM00998">
    <property type="entry name" value="ADSL_C"/>
    <property type="match status" value="1"/>
</dbReference>
<keyword evidence="3" id="KW-0658">Purine biosynthesis</keyword>
<comment type="similarity">
    <text evidence="3">Belongs to the lyase 1 family. Adenylosuccinate lyase subfamily.</text>
</comment>
<dbReference type="Pfam" id="PF10397">
    <property type="entry name" value="ADSL_C"/>
    <property type="match status" value="1"/>
</dbReference>
<dbReference type="Pfam" id="PF00206">
    <property type="entry name" value="Lyase_1"/>
    <property type="match status" value="1"/>
</dbReference>
<dbReference type="GO" id="GO:0070626">
    <property type="term" value="F:(S)-2-(5-amino-1-(5-phospho-D-ribosyl)imidazole-4-carboxamido) succinate lyase (fumarate-forming) activity"/>
    <property type="evidence" value="ECO:0007669"/>
    <property type="project" value="TreeGrafter"/>
</dbReference>
<dbReference type="Gene3D" id="1.10.275.60">
    <property type="match status" value="1"/>
</dbReference>
<protein>
    <recommendedName>
        <fullName evidence="2 3">Adenylosuccinate lyase</fullName>
        <shortName evidence="3">ASL</shortName>
        <ecNumber evidence="2 3">4.3.2.2</ecNumber>
    </recommendedName>
    <alternativeName>
        <fullName evidence="3">Adenylosuccinase</fullName>
    </alternativeName>
</protein>
<evidence type="ECO:0000256" key="3">
    <source>
        <dbReference type="RuleBase" id="RU361172"/>
    </source>
</evidence>
<dbReference type="InterPro" id="IPR008948">
    <property type="entry name" value="L-Aspartase-like"/>
</dbReference>
<dbReference type="NCBIfam" id="TIGR00928">
    <property type="entry name" value="purB"/>
    <property type="match status" value="1"/>
</dbReference>
<comment type="catalytic activity">
    <reaction evidence="3">
        <text>N(6)-(1,2-dicarboxyethyl)-AMP = fumarate + AMP</text>
        <dbReference type="Rhea" id="RHEA:16853"/>
        <dbReference type="ChEBI" id="CHEBI:29806"/>
        <dbReference type="ChEBI" id="CHEBI:57567"/>
        <dbReference type="ChEBI" id="CHEBI:456215"/>
        <dbReference type="EC" id="4.3.2.2"/>
    </reaction>
</comment>
<proteinExistence type="inferred from homology"/>
<dbReference type="InterPro" id="IPR020557">
    <property type="entry name" value="Fumarate_lyase_CS"/>
</dbReference>
<dbReference type="PROSITE" id="PS00163">
    <property type="entry name" value="FUMARATE_LYASES"/>
    <property type="match status" value="1"/>
</dbReference>
<evidence type="ECO:0000313" key="6">
    <source>
        <dbReference type="Proteomes" id="UP001141259"/>
    </source>
</evidence>
<dbReference type="EMBL" id="JANYMP010000015">
    <property type="protein sequence ID" value="MCS7480868.1"/>
    <property type="molecule type" value="Genomic_DNA"/>
</dbReference>